<sequence>MNYSCLDQATARRAVQNKVFQSMWSYEFQRSYMGFEPIPGICDPPATPTHPLGDPSLPYFQCHSGELYFNFGTLGQAQLPFRDKFELPFEQHGVPGCAGVQRDGCSAGLWENVASTTPVRVLSWPIRNSGWLEQEQCDLLGFPLDFYED</sequence>
<reference evidence="1" key="1">
    <citation type="submission" date="2023-03" db="EMBL/GenBank/DDBJ databases">
        <title>Massive genome expansion in bonnet fungi (Mycena s.s.) driven by repeated elements and novel gene families across ecological guilds.</title>
        <authorList>
            <consortium name="Lawrence Berkeley National Laboratory"/>
            <person name="Harder C.B."/>
            <person name="Miyauchi S."/>
            <person name="Viragh M."/>
            <person name="Kuo A."/>
            <person name="Thoen E."/>
            <person name="Andreopoulos B."/>
            <person name="Lu D."/>
            <person name="Skrede I."/>
            <person name="Drula E."/>
            <person name="Henrissat B."/>
            <person name="Morin E."/>
            <person name="Kohler A."/>
            <person name="Barry K."/>
            <person name="LaButti K."/>
            <person name="Morin E."/>
            <person name="Salamov A."/>
            <person name="Lipzen A."/>
            <person name="Mereny Z."/>
            <person name="Hegedus B."/>
            <person name="Baldrian P."/>
            <person name="Stursova M."/>
            <person name="Weitz H."/>
            <person name="Taylor A."/>
            <person name="Grigoriev I.V."/>
            <person name="Nagy L.G."/>
            <person name="Martin F."/>
            <person name="Kauserud H."/>
        </authorList>
    </citation>
    <scope>NUCLEOTIDE SEQUENCE</scope>
    <source>
        <strain evidence="1">CBHHK182m</strain>
    </source>
</reference>
<evidence type="ECO:0000313" key="2">
    <source>
        <dbReference type="Proteomes" id="UP001215598"/>
    </source>
</evidence>
<accession>A0AAD7JQF9</accession>
<evidence type="ECO:0000313" key="1">
    <source>
        <dbReference type="EMBL" id="KAJ7767305.1"/>
    </source>
</evidence>
<keyword evidence="2" id="KW-1185">Reference proteome</keyword>
<proteinExistence type="predicted"/>
<name>A0AAD7JQF9_9AGAR</name>
<gene>
    <name evidence="1" type="ORF">B0H16DRAFT_1716925</name>
</gene>
<organism evidence="1 2">
    <name type="scientific">Mycena metata</name>
    <dbReference type="NCBI Taxonomy" id="1033252"/>
    <lineage>
        <taxon>Eukaryota</taxon>
        <taxon>Fungi</taxon>
        <taxon>Dikarya</taxon>
        <taxon>Basidiomycota</taxon>
        <taxon>Agaricomycotina</taxon>
        <taxon>Agaricomycetes</taxon>
        <taxon>Agaricomycetidae</taxon>
        <taxon>Agaricales</taxon>
        <taxon>Marasmiineae</taxon>
        <taxon>Mycenaceae</taxon>
        <taxon>Mycena</taxon>
    </lineage>
</organism>
<comment type="caution">
    <text evidence="1">The sequence shown here is derived from an EMBL/GenBank/DDBJ whole genome shotgun (WGS) entry which is preliminary data.</text>
</comment>
<dbReference type="Proteomes" id="UP001215598">
    <property type="component" value="Unassembled WGS sequence"/>
</dbReference>
<dbReference type="AlphaFoldDB" id="A0AAD7JQF9"/>
<dbReference type="EMBL" id="JARKIB010000022">
    <property type="protein sequence ID" value="KAJ7767305.1"/>
    <property type="molecule type" value="Genomic_DNA"/>
</dbReference>
<protein>
    <submittedName>
        <fullName evidence="1">Uncharacterized protein</fullName>
    </submittedName>
</protein>